<proteinExistence type="inferred from homology"/>
<dbReference type="GO" id="GO:0005506">
    <property type="term" value="F:iron ion binding"/>
    <property type="evidence" value="ECO:0007669"/>
    <property type="project" value="InterPro"/>
</dbReference>
<keyword evidence="6 8" id="KW-0408">Iron</keyword>
<evidence type="ECO:0000256" key="7">
    <source>
        <dbReference type="ARBA" id="ARBA00023033"/>
    </source>
</evidence>
<keyword evidence="5 8" id="KW-0560">Oxidoreductase</keyword>
<organism evidence="9 10">
    <name type="scientific">Nocardia nova SH22a</name>
    <dbReference type="NCBI Taxonomy" id="1415166"/>
    <lineage>
        <taxon>Bacteria</taxon>
        <taxon>Bacillati</taxon>
        <taxon>Actinomycetota</taxon>
        <taxon>Actinomycetes</taxon>
        <taxon>Mycobacteriales</taxon>
        <taxon>Nocardiaceae</taxon>
        <taxon>Nocardia</taxon>
    </lineage>
</organism>
<dbReference type="PANTHER" id="PTHR46696">
    <property type="entry name" value="P450, PUTATIVE (EUROFUNG)-RELATED"/>
    <property type="match status" value="1"/>
</dbReference>
<dbReference type="GO" id="GO:0016705">
    <property type="term" value="F:oxidoreductase activity, acting on paired donors, with incorporation or reduction of molecular oxygen"/>
    <property type="evidence" value="ECO:0007669"/>
    <property type="project" value="InterPro"/>
</dbReference>
<dbReference type="KEGG" id="nno:NONO_c37900"/>
<evidence type="ECO:0000256" key="1">
    <source>
        <dbReference type="ARBA" id="ARBA00001971"/>
    </source>
</evidence>
<dbReference type="RefSeq" id="WP_025350009.1">
    <property type="nucleotide sequence ID" value="NZ_CP006850.1"/>
</dbReference>
<dbReference type="SUPFAM" id="SSF48264">
    <property type="entry name" value="Cytochrome P450"/>
    <property type="match status" value="1"/>
</dbReference>
<dbReference type="InterPro" id="IPR036396">
    <property type="entry name" value="Cyt_P450_sf"/>
</dbReference>
<evidence type="ECO:0000256" key="6">
    <source>
        <dbReference type="ARBA" id="ARBA00023004"/>
    </source>
</evidence>
<sequence>MVNQCPHLTSADPTEMRDPYPAWEEARREAPVFWDERLGYWQITRYNDVVAAVTNTRQLSSEGFFSLVKVHPGNEHLLPRGFEYQAPSLANADAPVHTRIRKLANGPFQPRRVALLEPEIRKIADELIDTFLGDGSCDLVEQFTVPLSLLTIARILGMPPSDSHEMRRYSDERPASLNPNLTQREQAELFEHYGTYYDFLEHAIQRGRADPGDDLLSNLIACADAEGEPSLSEAELVSLVSTLIGAGNETTRYQISNMMLMLFRHPEQLAAVRADPGLAGAAVEESLRYFSSVKGNFRIATTDVTIGEVTIPAGALVQICWASTGRDETAFDRADEFDIFRREHVKHIAFSKGPHACLGAPLARLEATVALQQLLRRLPGLRMAEEPAYPDDYVEGVQVQGISRLRMAWDTTAASRAAG</sequence>
<dbReference type="eggNOG" id="COG2124">
    <property type="taxonomic scope" value="Bacteria"/>
</dbReference>
<reference evidence="9 10" key="1">
    <citation type="journal article" date="2014" name="Appl. Environ. Microbiol.">
        <title>Insights into the Microbial Degradation of Rubber and Gutta-Percha by Analysis of the Complete Genome of Nocardia nova SH22a.</title>
        <authorList>
            <person name="Luo Q."/>
            <person name="Hiessl S."/>
            <person name="Poehlein A."/>
            <person name="Daniel R."/>
            <person name="Steinbuchel A."/>
        </authorList>
    </citation>
    <scope>NUCLEOTIDE SEQUENCE [LARGE SCALE GENOMIC DNA]</scope>
    <source>
        <strain evidence="9">SH22a</strain>
    </source>
</reference>
<dbReference type="PRINTS" id="PR00385">
    <property type="entry name" value="P450"/>
</dbReference>
<dbReference type="PROSITE" id="PS00086">
    <property type="entry name" value="CYTOCHROME_P450"/>
    <property type="match status" value="1"/>
</dbReference>
<evidence type="ECO:0000313" key="10">
    <source>
        <dbReference type="Proteomes" id="UP000019150"/>
    </source>
</evidence>
<gene>
    <name evidence="9" type="ORF">NONO_c37900</name>
</gene>
<dbReference type="Proteomes" id="UP000019150">
    <property type="component" value="Chromosome"/>
</dbReference>
<name>W5THD7_9NOCA</name>
<dbReference type="GO" id="GO:0020037">
    <property type="term" value="F:heme binding"/>
    <property type="evidence" value="ECO:0007669"/>
    <property type="project" value="InterPro"/>
</dbReference>
<dbReference type="HOGENOM" id="CLU_033716_0_2_11"/>
<accession>W5THD7</accession>
<keyword evidence="10" id="KW-1185">Reference proteome</keyword>
<dbReference type="FunFam" id="1.10.630.10:FF:000018">
    <property type="entry name" value="Cytochrome P450 monooxygenase"/>
    <property type="match status" value="1"/>
</dbReference>
<keyword evidence="7 8" id="KW-0503">Monooxygenase</keyword>
<comment type="cofactor">
    <cofactor evidence="1">
        <name>heme</name>
        <dbReference type="ChEBI" id="CHEBI:30413"/>
    </cofactor>
</comment>
<keyword evidence="4 8" id="KW-0479">Metal-binding</keyword>
<dbReference type="EMBL" id="CP006850">
    <property type="protein sequence ID" value="AHH18574.1"/>
    <property type="molecule type" value="Genomic_DNA"/>
</dbReference>
<dbReference type="InterPro" id="IPR001128">
    <property type="entry name" value="Cyt_P450"/>
</dbReference>
<evidence type="ECO:0000256" key="4">
    <source>
        <dbReference type="ARBA" id="ARBA00022723"/>
    </source>
</evidence>
<dbReference type="Gene3D" id="1.10.630.10">
    <property type="entry name" value="Cytochrome P450"/>
    <property type="match status" value="1"/>
</dbReference>
<evidence type="ECO:0000313" key="9">
    <source>
        <dbReference type="EMBL" id="AHH18574.1"/>
    </source>
</evidence>
<evidence type="ECO:0000256" key="8">
    <source>
        <dbReference type="RuleBase" id="RU000461"/>
    </source>
</evidence>
<evidence type="ECO:0000256" key="5">
    <source>
        <dbReference type="ARBA" id="ARBA00023002"/>
    </source>
</evidence>
<dbReference type="OrthoDB" id="502624at2"/>
<dbReference type="GO" id="GO:0004497">
    <property type="term" value="F:monooxygenase activity"/>
    <property type="evidence" value="ECO:0007669"/>
    <property type="project" value="UniProtKB-KW"/>
</dbReference>
<protein>
    <submittedName>
        <fullName evidence="9">Putative cytochrome P450</fullName>
    </submittedName>
</protein>
<dbReference type="InterPro" id="IPR002397">
    <property type="entry name" value="Cyt_P450_B"/>
</dbReference>
<evidence type="ECO:0000256" key="3">
    <source>
        <dbReference type="ARBA" id="ARBA00022617"/>
    </source>
</evidence>
<dbReference type="PRINTS" id="PR00359">
    <property type="entry name" value="BP450"/>
</dbReference>
<keyword evidence="3 8" id="KW-0349">Heme</keyword>
<comment type="similarity">
    <text evidence="2 8">Belongs to the cytochrome P450 family.</text>
</comment>
<dbReference type="PATRIC" id="fig|1415166.3.peg.3888"/>
<evidence type="ECO:0000256" key="2">
    <source>
        <dbReference type="ARBA" id="ARBA00010617"/>
    </source>
</evidence>
<dbReference type="AlphaFoldDB" id="W5THD7"/>
<dbReference type="Pfam" id="PF00067">
    <property type="entry name" value="p450"/>
    <property type="match status" value="2"/>
</dbReference>
<dbReference type="InterPro" id="IPR017972">
    <property type="entry name" value="Cyt_P450_CS"/>
</dbReference>
<dbReference type="STRING" id="1415166.NONO_c37900"/>
<dbReference type="PANTHER" id="PTHR46696:SF6">
    <property type="entry name" value="P450, PUTATIVE (EUROFUNG)-RELATED"/>
    <property type="match status" value="1"/>
</dbReference>